<feature type="domain" description="Mur ligase central" evidence="13">
    <location>
        <begin position="44"/>
        <end position="264"/>
    </location>
</feature>
<evidence type="ECO:0000256" key="10">
    <source>
        <dbReference type="ARBA" id="ARBA00047493"/>
    </source>
</evidence>
<evidence type="ECO:0000256" key="9">
    <source>
        <dbReference type="ARBA" id="ARBA00030592"/>
    </source>
</evidence>
<dbReference type="EMBL" id="ACXX02000002">
    <property type="protein sequence ID" value="EGD49212.1"/>
    <property type="molecule type" value="Genomic_DNA"/>
</dbReference>
<reference evidence="14" key="1">
    <citation type="submission" date="2009-07" db="EMBL/GenBank/DDBJ databases">
        <authorList>
            <consortium name="US DOE Joint Genome Institute (JGI-PGF)"/>
            <person name="Lucas S."/>
            <person name="Copeland A."/>
            <person name="Lapidus A."/>
            <person name="Glavina del Rio T."/>
            <person name="Tice H."/>
            <person name="Bruce D."/>
            <person name="Goodwin L."/>
            <person name="Pitluck S."/>
            <person name="Larimer F."/>
            <person name="Land M.L."/>
            <person name="Mouttaki H."/>
            <person name="He Z."/>
            <person name="Zhou J."/>
            <person name="Hemme C.L."/>
        </authorList>
    </citation>
    <scope>NUCLEOTIDE SEQUENCE [LARGE SCALE GENOMIC DNA]</scope>
    <source>
        <strain evidence="14">DSM 2782</strain>
    </source>
</reference>
<dbReference type="GO" id="GO:0005524">
    <property type="term" value="F:ATP binding"/>
    <property type="evidence" value="ECO:0007669"/>
    <property type="project" value="UniProtKB-KW"/>
</dbReference>
<evidence type="ECO:0000256" key="2">
    <source>
        <dbReference type="ARBA" id="ARBA00008276"/>
    </source>
</evidence>
<reference evidence="14" key="2">
    <citation type="submission" date="2011-01" db="EMBL/GenBank/DDBJ databases">
        <title>The Non-contiguous Finished genome of Clostridium papyrosolvens.</title>
        <authorList>
            <person name="Lucas S."/>
            <person name="Copeland A."/>
            <person name="Lapidus A."/>
            <person name="Cheng J.-F."/>
            <person name="Goodwin L."/>
            <person name="Pitluck S."/>
            <person name="Misra M."/>
            <person name="Chertkov O."/>
            <person name="Detter J.C."/>
            <person name="Han C."/>
            <person name="Tapia R."/>
            <person name="Land M."/>
            <person name="Hauser L."/>
            <person name="Kyrpides N."/>
            <person name="Ivanova N."/>
            <person name="Pagani I."/>
            <person name="Mouttaki H."/>
            <person name="He Z."/>
            <person name="Zhou J."/>
            <person name="Hemme C.L."/>
            <person name="Woyke T."/>
        </authorList>
    </citation>
    <scope>NUCLEOTIDE SEQUENCE [LARGE SCALE GENOMIC DNA]</scope>
    <source>
        <strain evidence="14">DSM 2782</strain>
    </source>
</reference>
<dbReference type="PIRSF" id="PIRSF001563">
    <property type="entry name" value="Folylpolyglu_synth"/>
    <property type="match status" value="1"/>
</dbReference>
<comment type="cofactor">
    <cofactor evidence="1">
        <name>Mg(2+)</name>
        <dbReference type="ChEBI" id="CHEBI:18420"/>
    </cofactor>
</comment>
<evidence type="ECO:0000313" key="14">
    <source>
        <dbReference type="EMBL" id="EGD49212.1"/>
    </source>
</evidence>
<dbReference type="FunFam" id="3.40.1190.10:FF:000011">
    <property type="entry name" value="Folylpolyglutamate synthase/dihydrofolate synthase"/>
    <property type="match status" value="1"/>
</dbReference>
<comment type="similarity">
    <text evidence="2 11">Belongs to the folylpolyglutamate synthase family.</text>
</comment>
<keyword evidence="8" id="KW-0460">Magnesium</keyword>
<organism evidence="14 15">
    <name type="scientific">Ruminiclostridium papyrosolvens DSM 2782</name>
    <dbReference type="NCBI Taxonomy" id="588581"/>
    <lineage>
        <taxon>Bacteria</taxon>
        <taxon>Bacillati</taxon>
        <taxon>Bacillota</taxon>
        <taxon>Clostridia</taxon>
        <taxon>Eubacteriales</taxon>
        <taxon>Oscillospiraceae</taxon>
        <taxon>Ruminiclostridium</taxon>
    </lineage>
</organism>
<dbReference type="NCBIfam" id="TIGR01499">
    <property type="entry name" value="folC"/>
    <property type="match status" value="1"/>
</dbReference>
<keyword evidence="6 11" id="KW-0547">Nucleotide-binding</keyword>
<dbReference type="AlphaFoldDB" id="F1T9N0"/>
<dbReference type="PROSITE" id="PS01011">
    <property type="entry name" value="FOLYLPOLYGLU_SYNT_1"/>
    <property type="match status" value="1"/>
</dbReference>
<accession>F1T9N0</accession>
<dbReference type="OrthoDB" id="9809356at2"/>
<dbReference type="GO" id="GO:0046872">
    <property type="term" value="F:metal ion binding"/>
    <property type="evidence" value="ECO:0007669"/>
    <property type="project" value="UniProtKB-KW"/>
</dbReference>
<evidence type="ECO:0000259" key="13">
    <source>
        <dbReference type="Pfam" id="PF08245"/>
    </source>
</evidence>
<keyword evidence="7 11" id="KW-0067">ATP-binding</keyword>
<keyword evidence="4 11" id="KW-0436">Ligase</keyword>
<evidence type="ECO:0000256" key="7">
    <source>
        <dbReference type="ARBA" id="ARBA00022840"/>
    </source>
</evidence>
<dbReference type="Pfam" id="PF08245">
    <property type="entry name" value="Mur_ligase_M"/>
    <property type="match status" value="1"/>
</dbReference>
<dbReference type="PROSITE" id="PS01012">
    <property type="entry name" value="FOLYLPOLYGLU_SYNT_2"/>
    <property type="match status" value="1"/>
</dbReference>
<evidence type="ECO:0000259" key="12">
    <source>
        <dbReference type="Pfam" id="PF02875"/>
    </source>
</evidence>
<feature type="domain" description="Mur ligase C-terminal" evidence="12">
    <location>
        <begin position="293"/>
        <end position="412"/>
    </location>
</feature>
<dbReference type="PANTHER" id="PTHR11136">
    <property type="entry name" value="FOLYLPOLYGLUTAMATE SYNTHASE-RELATED"/>
    <property type="match status" value="1"/>
</dbReference>
<evidence type="ECO:0000313" key="15">
    <source>
        <dbReference type="Proteomes" id="UP000003860"/>
    </source>
</evidence>
<dbReference type="InterPro" id="IPR004101">
    <property type="entry name" value="Mur_ligase_C"/>
</dbReference>
<dbReference type="Pfam" id="PF02875">
    <property type="entry name" value="Mur_ligase_C"/>
    <property type="match status" value="1"/>
</dbReference>
<evidence type="ECO:0000256" key="4">
    <source>
        <dbReference type="ARBA" id="ARBA00022598"/>
    </source>
</evidence>
<dbReference type="STRING" id="588581.Cpap_3644"/>
<evidence type="ECO:0000256" key="8">
    <source>
        <dbReference type="ARBA" id="ARBA00022842"/>
    </source>
</evidence>
<dbReference type="SUPFAM" id="SSF53623">
    <property type="entry name" value="MurD-like peptide ligases, catalytic domain"/>
    <property type="match status" value="1"/>
</dbReference>
<evidence type="ECO:0000256" key="11">
    <source>
        <dbReference type="PIRNR" id="PIRNR001563"/>
    </source>
</evidence>
<dbReference type="PANTHER" id="PTHR11136:SF0">
    <property type="entry name" value="DIHYDROFOLATE SYNTHETASE-RELATED"/>
    <property type="match status" value="1"/>
</dbReference>
<keyword evidence="15" id="KW-1185">Reference proteome</keyword>
<evidence type="ECO:0000256" key="1">
    <source>
        <dbReference type="ARBA" id="ARBA00001946"/>
    </source>
</evidence>
<dbReference type="Gene3D" id="3.90.190.20">
    <property type="entry name" value="Mur ligase, C-terminal domain"/>
    <property type="match status" value="1"/>
</dbReference>
<proteinExistence type="inferred from homology"/>
<dbReference type="SUPFAM" id="SSF53244">
    <property type="entry name" value="MurD-like peptide ligases, peptide-binding domain"/>
    <property type="match status" value="1"/>
</dbReference>
<dbReference type="EC" id="6.3.2.17" evidence="3"/>
<protein>
    <recommendedName>
        <fullName evidence="3">tetrahydrofolate synthase</fullName>
        <ecNumber evidence="3">6.3.2.17</ecNumber>
    </recommendedName>
    <alternativeName>
        <fullName evidence="9">Tetrahydrofolylpolyglutamate synthase</fullName>
    </alternativeName>
</protein>
<dbReference type="InterPro" id="IPR036615">
    <property type="entry name" value="Mur_ligase_C_dom_sf"/>
</dbReference>
<dbReference type="InterPro" id="IPR013221">
    <property type="entry name" value="Mur_ligase_cen"/>
</dbReference>
<dbReference type="Proteomes" id="UP000003860">
    <property type="component" value="Unassembled WGS sequence"/>
</dbReference>
<sequence>MNYEAALEYLHGTLKFGSIFGLDRITKLLDLMGNPQKKLKFIHIAGTNGKGSTTAFISNILLEAGYRTGMFTSPYIQRFTERIKVNNTEISNNELAEQVLKIKKKIEEMVSDGFEHPTEFEIITAAAMEYFYTQNCDFVVLEVGLGGIVDSTNVIDLPEVSVITTISMDHMDRLGDTLGEIAAHKAGIIKQNGLVVLYPQEQEAEEVINKVAKEKNAKIHKVDFSTISKKSFGLEGQIFEYKDFENIKIGLLGDHQMRNAAVAIDTCELLCNKGVAITHRNILDGLENTTWPGRLEIINENPLVMIDGAHNLEGGQALNSAMDKYFIQKKKIFIVGFLRDKDFKGIMDMLSSKADTIITVTPNNDRAVPSAELAEFLKIYSCTVIDGISIQNGLRIAVGLADKESVICAFGSLYMIGEIRGHYK</sequence>
<dbReference type="RefSeq" id="WP_004617441.1">
    <property type="nucleotide sequence ID" value="NZ_ACXX02000002.1"/>
</dbReference>
<dbReference type="GO" id="GO:0005737">
    <property type="term" value="C:cytoplasm"/>
    <property type="evidence" value="ECO:0007669"/>
    <property type="project" value="TreeGrafter"/>
</dbReference>
<gene>
    <name evidence="14" type="ORF">Cpap_3644</name>
</gene>
<keyword evidence="5" id="KW-0479">Metal-binding</keyword>
<dbReference type="InterPro" id="IPR036565">
    <property type="entry name" value="Mur-like_cat_sf"/>
</dbReference>
<evidence type="ECO:0000256" key="6">
    <source>
        <dbReference type="ARBA" id="ARBA00022741"/>
    </source>
</evidence>
<dbReference type="Gene3D" id="3.40.1190.10">
    <property type="entry name" value="Mur-like, catalytic domain"/>
    <property type="match status" value="1"/>
</dbReference>
<name>F1T9N0_9FIRM</name>
<dbReference type="eggNOG" id="COG0285">
    <property type="taxonomic scope" value="Bacteria"/>
</dbReference>
<comment type="catalytic activity">
    <reaction evidence="10">
        <text>(6S)-5,6,7,8-tetrahydrofolyl-(gamma-L-Glu)(n) + L-glutamate + ATP = (6S)-5,6,7,8-tetrahydrofolyl-(gamma-L-Glu)(n+1) + ADP + phosphate + H(+)</text>
        <dbReference type="Rhea" id="RHEA:10580"/>
        <dbReference type="Rhea" id="RHEA-COMP:14738"/>
        <dbReference type="Rhea" id="RHEA-COMP:14740"/>
        <dbReference type="ChEBI" id="CHEBI:15378"/>
        <dbReference type="ChEBI" id="CHEBI:29985"/>
        <dbReference type="ChEBI" id="CHEBI:30616"/>
        <dbReference type="ChEBI" id="CHEBI:43474"/>
        <dbReference type="ChEBI" id="CHEBI:141005"/>
        <dbReference type="ChEBI" id="CHEBI:456216"/>
        <dbReference type="EC" id="6.3.2.17"/>
    </reaction>
</comment>
<comment type="caution">
    <text evidence="14">The sequence shown here is derived from an EMBL/GenBank/DDBJ whole genome shotgun (WGS) entry which is preliminary data.</text>
</comment>
<dbReference type="GO" id="GO:0004326">
    <property type="term" value="F:tetrahydrofolylpolyglutamate synthase activity"/>
    <property type="evidence" value="ECO:0007669"/>
    <property type="project" value="UniProtKB-EC"/>
</dbReference>
<dbReference type="InterPro" id="IPR018109">
    <property type="entry name" value="Folylpolyglutamate_synth_CS"/>
</dbReference>
<dbReference type="InterPro" id="IPR001645">
    <property type="entry name" value="Folylpolyglutamate_synth"/>
</dbReference>
<evidence type="ECO:0000256" key="5">
    <source>
        <dbReference type="ARBA" id="ARBA00022723"/>
    </source>
</evidence>
<evidence type="ECO:0000256" key="3">
    <source>
        <dbReference type="ARBA" id="ARBA00013025"/>
    </source>
</evidence>
<dbReference type="GO" id="GO:0008841">
    <property type="term" value="F:dihydrofolate synthase activity"/>
    <property type="evidence" value="ECO:0007669"/>
    <property type="project" value="TreeGrafter"/>
</dbReference>